<evidence type="ECO:0000313" key="2">
    <source>
        <dbReference type="EMBL" id="GAT27972.1"/>
    </source>
</evidence>
<sequence>MENSQYQSGIQRLWGKPESPHNHSSTYANHQHKSPRKLLICPISEIAFSFLPELKEIWSVPDTGKGAYILPERQSVIDKIKQVGMKVRVDLKSVDTELSGFKGELRKWVESKLSPRSKRGSNERGDSG</sequence>
<gene>
    <name evidence="2" type="ORF">RIB2604_02500470</name>
</gene>
<evidence type="ECO:0000313" key="3">
    <source>
        <dbReference type="Proteomes" id="UP000075230"/>
    </source>
</evidence>
<dbReference type="EMBL" id="BCWF01000024">
    <property type="protein sequence ID" value="GAT27972.1"/>
    <property type="molecule type" value="Genomic_DNA"/>
</dbReference>
<dbReference type="AlphaFoldDB" id="A0A146FS51"/>
<reference evidence="3" key="2">
    <citation type="submission" date="2016-02" db="EMBL/GenBank/DDBJ databases">
        <title>Genome sequencing of Aspergillus luchuensis NBRC 4314.</title>
        <authorList>
            <person name="Yamada O."/>
        </authorList>
    </citation>
    <scope>NUCLEOTIDE SEQUENCE [LARGE SCALE GENOMIC DNA]</scope>
    <source>
        <strain evidence="3">RIB 2604</strain>
    </source>
</reference>
<evidence type="ECO:0000256" key="1">
    <source>
        <dbReference type="SAM" id="MobiDB-lite"/>
    </source>
</evidence>
<comment type="caution">
    <text evidence="2">The sequence shown here is derived from an EMBL/GenBank/DDBJ whole genome shotgun (WGS) entry which is preliminary data.</text>
</comment>
<protein>
    <submittedName>
        <fullName evidence="2">Uncharacterized protein</fullName>
    </submittedName>
</protein>
<reference evidence="2 3" key="1">
    <citation type="journal article" date="2016" name="DNA Res.">
        <title>Genome sequence of Aspergillus luchuensis NBRC 4314.</title>
        <authorList>
            <person name="Yamada O."/>
            <person name="Machida M."/>
            <person name="Hosoyama A."/>
            <person name="Goto M."/>
            <person name="Takahashi T."/>
            <person name="Futagami T."/>
            <person name="Yamagata Y."/>
            <person name="Takeuchi M."/>
            <person name="Kobayashi T."/>
            <person name="Koike H."/>
            <person name="Abe K."/>
            <person name="Asai K."/>
            <person name="Arita M."/>
            <person name="Fujita N."/>
            <person name="Fukuda K."/>
            <person name="Higa K."/>
            <person name="Horikawa H."/>
            <person name="Ishikawa T."/>
            <person name="Jinno K."/>
            <person name="Kato Y."/>
            <person name="Kirimura K."/>
            <person name="Mizutani O."/>
            <person name="Nakasone K."/>
            <person name="Sano M."/>
            <person name="Shiraishi Y."/>
            <person name="Tsukahara M."/>
            <person name="Gomi K."/>
        </authorList>
    </citation>
    <scope>NUCLEOTIDE SEQUENCE [LARGE SCALE GENOMIC DNA]</scope>
    <source>
        <strain evidence="2 3">RIB 2604</strain>
    </source>
</reference>
<name>A0A146FS51_ASPKA</name>
<accession>A0A146FS51</accession>
<proteinExistence type="predicted"/>
<dbReference type="Proteomes" id="UP000075230">
    <property type="component" value="Unassembled WGS sequence"/>
</dbReference>
<organism evidence="2 3">
    <name type="scientific">Aspergillus kawachii</name>
    <name type="common">White koji mold</name>
    <name type="synonym">Aspergillus awamori var. kawachi</name>
    <dbReference type="NCBI Taxonomy" id="1069201"/>
    <lineage>
        <taxon>Eukaryota</taxon>
        <taxon>Fungi</taxon>
        <taxon>Dikarya</taxon>
        <taxon>Ascomycota</taxon>
        <taxon>Pezizomycotina</taxon>
        <taxon>Eurotiomycetes</taxon>
        <taxon>Eurotiomycetidae</taxon>
        <taxon>Eurotiales</taxon>
        <taxon>Aspergillaceae</taxon>
        <taxon>Aspergillus</taxon>
        <taxon>Aspergillus subgen. Circumdati</taxon>
    </lineage>
</organism>
<feature type="compositionally biased region" description="Polar residues" evidence="1">
    <location>
        <begin position="1"/>
        <end position="10"/>
    </location>
</feature>
<feature type="region of interest" description="Disordered" evidence="1">
    <location>
        <begin position="1"/>
        <end position="34"/>
    </location>
</feature>